<dbReference type="Pfam" id="PF24098">
    <property type="entry name" value="DUF7380"/>
    <property type="match status" value="1"/>
</dbReference>
<dbReference type="InterPro" id="IPR055804">
    <property type="entry name" value="DUF7380"/>
</dbReference>
<dbReference type="RefSeq" id="WP_209482144.1">
    <property type="nucleotide sequence ID" value="NZ_JAGGKK010000027.1"/>
</dbReference>
<feature type="domain" description="DUF7380" evidence="2">
    <location>
        <begin position="10"/>
        <end position="163"/>
    </location>
</feature>
<keyword evidence="4" id="KW-1185">Reference proteome</keyword>
<protein>
    <recommendedName>
        <fullName evidence="5">DUF4209 domain-containing protein</fullName>
    </recommendedName>
</protein>
<name>A0ABS4HIC4_9BACI</name>
<evidence type="ECO:0000313" key="3">
    <source>
        <dbReference type="EMBL" id="MBP1950681.1"/>
    </source>
</evidence>
<proteinExistence type="predicted"/>
<accession>A0ABS4HIC4</accession>
<gene>
    <name evidence="3" type="ORF">J2Z82_003653</name>
</gene>
<dbReference type="Proteomes" id="UP001519328">
    <property type="component" value="Unassembled WGS sequence"/>
</dbReference>
<comment type="caution">
    <text evidence="3">The sequence shown here is derived from an EMBL/GenBank/DDBJ whole genome shotgun (WGS) entry which is preliminary data.</text>
</comment>
<dbReference type="EMBL" id="JAGGKK010000027">
    <property type="protein sequence ID" value="MBP1950681.1"/>
    <property type="molecule type" value="Genomic_DNA"/>
</dbReference>
<feature type="domain" description="DUF4209" evidence="1">
    <location>
        <begin position="494"/>
        <end position="568"/>
    </location>
</feature>
<sequence>MNQSIINIINEAIRKAKSYECFDYRQELLKLTDGLDGTEKEVIQLITDILSYHMNKKDPKQPFEPYAIFDGKKSAALSDLSQQDIKTLINLYPYFEDSEIKARISDVIWTRNKIYKYGQDAIDNYLISAARLEDWDQWTVFSDKIERALQLALFFGRDNDKVDQVNTFIKEAIIKINGEDPLYLTGKLVELLLEQKDIDVGQFIIILESKVLRNLEETEYSIAKYYMELLAKCYQRLGNNDKYKGTIERIAMAYEEEAEYLSEDGNKNNVAIIRLLEDAIKTYRKIPGKKQKNDEILSKLEIFKKKMSENLQQFSHNMDITNVVTEIEKSFRGKEKLVCIAKLAFIQSINTKSSLEKRVNELHKSSPIAYLVNREIIDNDGKRIISMPDLNSGSEEERMEALEAHMLMEAANNHSIQSGILINHALRIISNDHEIDRKDIEFLVTNNMFVPLGREKIFVEGLYEGFKGNFLKAIHLLIPQIENSFREIARMCGDIVTTYENDGKEQAKSLNSIFELPNFVAAFDKDLLFDLRSLLTEKYGSNMRNKLAHGLLSYEEASSSTISLYVWWIGLRLCSMYSDNLNQYISENKKLFV</sequence>
<organism evidence="3 4">
    <name type="scientific">Virgibacillus litoralis</name>
    <dbReference type="NCBI Taxonomy" id="578221"/>
    <lineage>
        <taxon>Bacteria</taxon>
        <taxon>Bacillati</taxon>
        <taxon>Bacillota</taxon>
        <taxon>Bacilli</taxon>
        <taxon>Bacillales</taxon>
        <taxon>Bacillaceae</taxon>
        <taxon>Virgibacillus</taxon>
    </lineage>
</organism>
<reference evidence="3 4" key="1">
    <citation type="submission" date="2021-03" db="EMBL/GenBank/DDBJ databases">
        <title>Genomic Encyclopedia of Type Strains, Phase IV (KMG-IV): sequencing the most valuable type-strain genomes for metagenomic binning, comparative biology and taxonomic classification.</title>
        <authorList>
            <person name="Goeker M."/>
        </authorList>
    </citation>
    <scope>NUCLEOTIDE SEQUENCE [LARGE SCALE GENOMIC DNA]</scope>
    <source>
        <strain evidence="3 4">DSM 21085</strain>
    </source>
</reference>
<dbReference type="InterPro" id="IPR025209">
    <property type="entry name" value="DUF4209"/>
</dbReference>
<dbReference type="Pfam" id="PF13910">
    <property type="entry name" value="DUF4209"/>
    <property type="match status" value="1"/>
</dbReference>
<evidence type="ECO:0000259" key="2">
    <source>
        <dbReference type="Pfam" id="PF24098"/>
    </source>
</evidence>
<evidence type="ECO:0000259" key="1">
    <source>
        <dbReference type="Pfam" id="PF13910"/>
    </source>
</evidence>
<evidence type="ECO:0000313" key="4">
    <source>
        <dbReference type="Proteomes" id="UP001519328"/>
    </source>
</evidence>
<evidence type="ECO:0008006" key="5">
    <source>
        <dbReference type="Google" id="ProtNLM"/>
    </source>
</evidence>